<reference evidence="2" key="3">
    <citation type="submission" date="2018-08" db="UniProtKB">
        <authorList>
            <consortium name="EnsemblPlants"/>
        </authorList>
    </citation>
    <scope>IDENTIFICATION</scope>
    <source>
        <strain evidence="2">cv. Bd21</strain>
    </source>
</reference>
<proteinExistence type="predicted"/>
<organism evidence="1">
    <name type="scientific">Brachypodium distachyon</name>
    <name type="common">Purple false brome</name>
    <name type="synonym">Trachynia distachya</name>
    <dbReference type="NCBI Taxonomy" id="15368"/>
    <lineage>
        <taxon>Eukaryota</taxon>
        <taxon>Viridiplantae</taxon>
        <taxon>Streptophyta</taxon>
        <taxon>Embryophyta</taxon>
        <taxon>Tracheophyta</taxon>
        <taxon>Spermatophyta</taxon>
        <taxon>Magnoliopsida</taxon>
        <taxon>Liliopsida</taxon>
        <taxon>Poales</taxon>
        <taxon>Poaceae</taxon>
        <taxon>BOP clade</taxon>
        <taxon>Pooideae</taxon>
        <taxon>Stipodae</taxon>
        <taxon>Brachypodieae</taxon>
        <taxon>Brachypodium</taxon>
    </lineage>
</organism>
<dbReference type="EMBL" id="CM000882">
    <property type="protein sequence ID" value="KQJ96516.1"/>
    <property type="molecule type" value="Genomic_DNA"/>
</dbReference>
<name>A0A0Q3FEB1_BRADI</name>
<accession>A0A0Q3FEB1</accession>
<evidence type="ECO:0000313" key="1">
    <source>
        <dbReference type="EMBL" id="KQJ96516.1"/>
    </source>
</evidence>
<reference evidence="1 2" key="1">
    <citation type="journal article" date="2010" name="Nature">
        <title>Genome sequencing and analysis of the model grass Brachypodium distachyon.</title>
        <authorList>
            <consortium name="International Brachypodium Initiative"/>
        </authorList>
    </citation>
    <scope>NUCLEOTIDE SEQUENCE [LARGE SCALE GENOMIC DNA]</scope>
    <source>
        <strain evidence="1 2">Bd21</strain>
    </source>
</reference>
<protein>
    <submittedName>
        <fullName evidence="1 2">Uncharacterized protein</fullName>
    </submittedName>
</protein>
<keyword evidence="3" id="KW-1185">Reference proteome</keyword>
<dbReference type="Proteomes" id="UP000008810">
    <property type="component" value="Chromosome 3"/>
</dbReference>
<sequence>MAANLGAARAATDEFQMASLFHTCTAGAVHDEPQAETPDLLRPSLYGPWQLWLARRDAAPASSVPLPVRPLAAVARTLPLRTPASSVPWPSHFRPSLSRGRFPVDPPRESVCPWLHRTVDVARDLHTRLEVLMPFSVTCLTISNYY</sequence>
<dbReference type="InParanoid" id="A0A0Q3FEB1"/>
<dbReference type="AlphaFoldDB" id="A0A0Q3FEB1"/>
<dbReference type="EnsemblPlants" id="KQJ96516">
    <property type="protein sequence ID" value="KQJ96516"/>
    <property type="gene ID" value="BRADI_3g23920v3"/>
</dbReference>
<evidence type="ECO:0000313" key="2">
    <source>
        <dbReference type="EnsemblPlants" id="KQJ96516"/>
    </source>
</evidence>
<evidence type="ECO:0000313" key="3">
    <source>
        <dbReference type="Proteomes" id="UP000008810"/>
    </source>
</evidence>
<gene>
    <name evidence="1" type="ORF">BRADI_3g23920v3</name>
</gene>
<reference evidence="1" key="2">
    <citation type="submission" date="2017-06" db="EMBL/GenBank/DDBJ databases">
        <title>WGS assembly of Brachypodium distachyon.</title>
        <authorList>
            <consortium name="The International Brachypodium Initiative"/>
            <person name="Lucas S."/>
            <person name="Harmon-Smith M."/>
            <person name="Lail K."/>
            <person name="Tice H."/>
            <person name="Grimwood J."/>
            <person name="Bruce D."/>
            <person name="Barry K."/>
            <person name="Shu S."/>
            <person name="Lindquist E."/>
            <person name="Wang M."/>
            <person name="Pitluck S."/>
            <person name="Vogel J.P."/>
            <person name="Garvin D.F."/>
            <person name="Mockler T.C."/>
            <person name="Schmutz J."/>
            <person name="Rokhsar D."/>
            <person name="Bevan M.W."/>
        </authorList>
    </citation>
    <scope>NUCLEOTIDE SEQUENCE</scope>
    <source>
        <strain evidence="1">Bd21</strain>
    </source>
</reference>
<dbReference type="Gramene" id="KQJ96516">
    <property type="protein sequence ID" value="KQJ96516"/>
    <property type="gene ID" value="BRADI_3g23920v3"/>
</dbReference>